<feature type="transmembrane region" description="Helical" evidence="1">
    <location>
        <begin position="7"/>
        <end position="27"/>
    </location>
</feature>
<reference evidence="2 3" key="1">
    <citation type="journal article" date="2019" name="Int. J. Syst. Evol. Microbiol.">
        <title>The Global Catalogue of Microorganisms (GCM) 10K type strain sequencing project: providing services to taxonomists for standard genome sequencing and annotation.</title>
        <authorList>
            <consortium name="The Broad Institute Genomics Platform"/>
            <consortium name="The Broad Institute Genome Sequencing Center for Infectious Disease"/>
            <person name="Wu L."/>
            <person name="Ma J."/>
        </authorList>
    </citation>
    <scope>NUCLEOTIDE SEQUENCE [LARGE SCALE GENOMIC DNA]</scope>
    <source>
        <strain evidence="2 3">YIM 94188</strain>
    </source>
</reference>
<evidence type="ECO:0000256" key="1">
    <source>
        <dbReference type="SAM" id="Phobius"/>
    </source>
</evidence>
<evidence type="ECO:0000313" key="2">
    <source>
        <dbReference type="EMBL" id="MFC6827149.1"/>
    </source>
</evidence>
<evidence type="ECO:0000313" key="3">
    <source>
        <dbReference type="Proteomes" id="UP001596408"/>
    </source>
</evidence>
<gene>
    <name evidence="2" type="ORF">ACFQEV_19410</name>
</gene>
<comment type="caution">
    <text evidence="2">The sequence shown here is derived from an EMBL/GenBank/DDBJ whole genome shotgun (WGS) entry which is preliminary data.</text>
</comment>
<sequence>MPLLRFAGRIAALLAAIPAYYVAYLLLTETVAVGAVTAVGAASLVVALGATYVALIPDGLGARTIGVSFGGLLAVVAIVVLSTPLLALTPLAGLAVGAVALVLLFAGASVADAHAV</sequence>
<evidence type="ECO:0008006" key="4">
    <source>
        <dbReference type="Google" id="ProtNLM"/>
    </source>
</evidence>
<keyword evidence="1" id="KW-0472">Membrane</keyword>
<proteinExistence type="predicted"/>
<keyword evidence="3" id="KW-1185">Reference proteome</keyword>
<accession>A0ABD5U7L1</accession>
<feature type="transmembrane region" description="Helical" evidence="1">
    <location>
        <begin position="67"/>
        <end position="86"/>
    </location>
</feature>
<name>A0ABD5U7L1_9EURY</name>
<organism evidence="2 3">
    <name type="scientific">Halopelagius fulvigenes</name>
    <dbReference type="NCBI Taxonomy" id="1198324"/>
    <lineage>
        <taxon>Archaea</taxon>
        <taxon>Methanobacteriati</taxon>
        <taxon>Methanobacteriota</taxon>
        <taxon>Stenosarchaea group</taxon>
        <taxon>Halobacteria</taxon>
        <taxon>Halobacteriales</taxon>
        <taxon>Haloferacaceae</taxon>
    </lineage>
</organism>
<dbReference type="AlphaFoldDB" id="A0ABD5U7L1"/>
<dbReference type="RefSeq" id="WP_379699640.1">
    <property type="nucleotide sequence ID" value="NZ_JBHSXH010000015.1"/>
</dbReference>
<dbReference type="Proteomes" id="UP001596408">
    <property type="component" value="Unassembled WGS sequence"/>
</dbReference>
<feature type="transmembrane region" description="Helical" evidence="1">
    <location>
        <begin position="92"/>
        <end position="111"/>
    </location>
</feature>
<keyword evidence="1" id="KW-1133">Transmembrane helix</keyword>
<feature type="transmembrane region" description="Helical" evidence="1">
    <location>
        <begin position="33"/>
        <end position="55"/>
    </location>
</feature>
<dbReference type="EMBL" id="JBHSXH010000015">
    <property type="protein sequence ID" value="MFC6827149.1"/>
    <property type="molecule type" value="Genomic_DNA"/>
</dbReference>
<protein>
    <recommendedName>
        <fullName evidence="4">SPW repeat-containing protein</fullName>
    </recommendedName>
</protein>
<keyword evidence="1" id="KW-0812">Transmembrane</keyword>